<dbReference type="RefSeq" id="WP_090973468.1">
    <property type="nucleotide sequence ID" value="NZ_FOLL01000008.1"/>
</dbReference>
<feature type="coiled-coil region" evidence="1">
    <location>
        <begin position="191"/>
        <end position="218"/>
    </location>
</feature>
<organism evidence="3 4">
    <name type="scientific">Parapedobacter composti</name>
    <dbReference type="NCBI Taxonomy" id="623281"/>
    <lineage>
        <taxon>Bacteria</taxon>
        <taxon>Pseudomonadati</taxon>
        <taxon>Bacteroidota</taxon>
        <taxon>Sphingobacteriia</taxon>
        <taxon>Sphingobacteriales</taxon>
        <taxon>Sphingobacteriaceae</taxon>
        <taxon>Parapedobacter</taxon>
    </lineage>
</organism>
<proteinExistence type="predicted"/>
<evidence type="ECO:0000256" key="1">
    <source>
        <dbReference type="SAM" id="Coils"/>
    </source>
</evidence>
<name>A0A1I1I4I0_9SPHI</name>
<evidence type="ECO:0000313" key="3">
    <source>
        <dbReference type="EMBL" id="SFC31066.1"/>
    </source>
</evidence>
<dbReference type="STRING" id="623281.SAMN05421747_10850"/>
<sequence>MDLENLKQQVDELQLNTDLLTSDIARMLPTIIGFLDENEKLLQGFHEVREKDLETKTKLIDYIKDCNTAVDNYVRDYGNLQGLTDNIINITKEDYLELDRKLTEFKGLVERIPAQTEVRYKHGIDFKSTKVILTLALLLFFSFASLGVAIGLYRHQESLKASSIKFRMFRQEFPEIGSRIDSVYHADPDRALFILEKLEEEQRLIQSAKEKRREIESTR</sequence>
<keyword evidence="2" id="KW-0472">Membrane</keyword>
<keyword evidence="4" id="KW-1185">Reference proteome</keyword>
<protein>
    <submittedName>
        <fullName evidence="3">Uncharacterized protein</fullName>
    </submittedName>
</protein>
<keyword evidence="2" id="KW-1133">Transmembrane helix</keyword>
<dbReference type="Proteomes" id="UP000199577">
    <property type="component" value="Unassembled WGS sequence"/>
</dbReference>
<dbReference type="AlphaFoldDB" id="A0A1I1I4I0"/>
<evidence type="ECO:0000313" key="4">
    <source>
        <dbReference type="Proteomes" id="UP000199577"/>
    </source>
</evidence>
<dbReference type="EMBL" id="FOLL01000008">
    <property type="protein sequence ID" value="SFC31066.1"/>
    <property type="molecule type" value="Genomic_DNA"/>
</dbReference>
<keyword evidence="2" id="KW-0812">Transmembrane</keyword>
<feature type="transmembrane region" description="Helical" evidence="2">
    <location>
        <begin position="131"/>
        <end position="153"/>
    </location>
</feature>
<reference evidence="3 4" key="1">
    <citation type="submission" date="2016-10" db="EMBL/GenBank/DDBJ databases">
        <authorList>
            <person name="de Groot N.N."/>
        </authorList>
    </citation>
    <scope>NUCLEOTIDE SEQUENCE [LARGE SCALE GENOMIC DNA]</scope>
    <source>
        <strain evidence="3 4">DSM 22900</strain>
    </source>
</reference>
<dbReference type="OrthoDB" id="706491at2"/>
<accession>A0A1I1I4I0</accession>
<gene>
    <name evidence="3" type="ORF">SAMN05421747_10850</name>
</gene>
<evidence type="ECO:0000256" key="2">
    <source>
        <dbReference type="SAM" id="Phobius"/>
    </source>
</evidence>
<keyword evidence="1" id="KW-0175">Coiled coil</keyword>